<dbReference type="KEGG" id="jda:BW727_101792"/>
<dbReference type="InterPro" id="IPR040628">
    <property type="entry name" value="BaeRF_family6"/>
</dbReference>
<dbReference type="Proteomes" id="UP000188993">
    <property type="component" value="Chromosome"/>
</dbReference>
<evidence type="ECO:0000259" key="1">
    <source>
        <dbReference type="Pfam" id="PF18848"/>
    </source>
</evidence>
<dbReference type="OrthoDB" id="4393931at2"/>
<protein>
    <recommendedName>
        <fullName evidence="1">Bacterial archaeo-eukaryotic release factor family 6 domain-containing protein</fullName>
    </recommendedName>
</protein>
<dbReference type="EMBL" id="CP019728">
    <property type="protein sequence ID" value="AQS54146.1"/>
    <property type="molecule type" value="Genomic_DNA"/>
</dbReference>
<sequence length="364" mass="42001">MRQLTKFPDQTLLGAEGPFVTLYQAEDPSTLSMDAEQIKFKNMIKKALNQVDNEKLRQRLEDVPTDRMFWAEGRRGIAFFFTPEETYYYEVSSKLKDFVSYGERPNILPLIEDFQYMNNYHLLCLTSEDMRLYRGKMEEITPIDLPENAPKTLEIALGTELTRGDNLASGGNTPGNLHGVTETSVEQDIDQTNYFRMVDKYVMDNFSQPEQTQLILFALSENQADFRELSKNNYLQDERIESSPTSLSDNEIKQHVKKLIDEVSYKRHSLNIERYQETTPQYKLGDQYQDLATASLEGRIETLFVEKDSKVTGTIDENGQLGYEGDENFFNQLALNVVRTNGTVYVLDRSQMPELKDVAAILRY</sequence>
<reference evidence="2 3" key="1">
    <citation type="journal article" date="2014" name="Int. J. Syst. Evol. Microbiol.">
        <title>Jeotgalibaca dankookensis gen. nov., sp. nov., a member of the family Carnobacteriaceae, isolated from seujeot (Korean traditional food).</title>
        <authorList>
            <person name="Lee D.G."/>
            <person name="Trujillo M.E."/>
            <person name="Kang H."/>
            <person name="Ahn T.Y."/>
        </authorList>
    </citation>
    <scope>NUCLEOTIDE SEQUENCE [LARGE SCALE GENOMIC DNA]</scope>
    <source>
        <strain evidence="2 3">EX-07</strain>
    </source>
</reference>
<dbReference type="RefSeq" id="WP_062470013.1">
    <property type="nucleotide sequence ID" value="NZ_BBYN01000017.1"/>
</dbReference>
<accession>A0A1S6IRH6</accession>
<evidence type="ECO:0000313" key="2">
    <source>
        <dbReference type="EMBL" id="AQS54146.1"/>
    </source>
</evidence>
<name>A0A1S6IRH6_9LACT</name>
<evidence type="ECO:0000313" key="3">
    <source>
        <dbReference type="Proteomes" id="UP000188993"/>
    </source>
</evidence>
<proteinExistence type="predicted"/>
<dbReference type="AlphaFoldDB" id="A0A1S6IRH6"/>
<dbReference type="Pfam" id="PF18848">
    <property type="entry name" value="baeRF_family6"/>
    <property type="match status" value="1"/>
</dbReference>
<dbReference type="STRING" id="708126.BW727_101792"/>
<gene>
    <name evidence="2" type="ORF">BW727_101792</name>
</gene>
<organism evidence="2 3">
    <name type="scientific">Jeotgalibaca dankookensis</name>
    <dbReference type="NCBI Taxonomy" id="708126"/>
    <lineage>
        <taxon>Bacteria</taxon>
        <taxon>Bacillati</taxon>
        <taxon>Bacillota</taxon>
        <taxon>Bacilli</taxon>
        <taxon>Lactobacillales</taxon>
        <taxon>Carnobacteriaceae</taxon>
        <taxon>Jeotgalibaca</taxon>
    </lineage>
</organism>
<feature type="domain" description="Bacterial archaeo-eukaryotic release factor family 6" evidence="1">
    <location>
        <begin position="119"/>
        <end position="262"/>
    </location>
</feature>
<keyword evidence="3" id="KW-1185">Reference proteome</keyword>